<sequence>MSLFQRLFREIGSFRLGYNPQRPYPWRWTTPVVLGAFILLAAALAAINVPLSAYDIDQESTFRPNDTLPPLPFSRLIPEILQHLTGDFSPQILTVGDTIQLNNSVFNFSITAAFNELDNTQPVSSFSYYNNPFSSGCDVTNMSISLLQETPLTMVVTVTCRIPTLFTLEWSMNIATLFYPASNPARENFNQLADEMADDLSPWVNQTPGYNGTLITGYYVTVEPCCNCTHTAEASMDQEGGSLLPTHPPCSSLPARLMVTGGYISLGEEVGLLDANHTDIFGGPFLRSAVRLAPDIPWSDLNTLLKNTFQSLYHLVRMELGVILENQIYASPDMYNKSISAVSGDLDRDGATISRLSTTNATLMAEWRDSVRLFNETDRVPVMPYLRSVPQLKSLGSAITSVFVSTFAMLSVVWKIFSLIAGAAASHADKAVLKEDEATINSRPYMRRDLKGQQRSMQKWDISETSLFVSEDKRATLMETVIQRLDTVETNSVAMSEVQLSFAEMQFSLAEMQRSLVRMRRSLRKHAILEDIDGDTD</sequence>
<keyword evidence="1" id="KW-1133">Transmembrane helix</keyword>
<dbReference type="EMBL" id="JARKIE010000245">
    <property type="protein sequence ID" value="KAJ7661844.1"/>
    <property type="molecule type" value="Genomic_DNA"/>
</dbReference>
<dbReference type="Proteomes" id="UP001221757">
    <property type="component" value="Unassembled WGS sequence"/>
</dbReference>
<keyword evidence="3" id="KW-1185">Reference proteome</keyword>
<comment type="caution">
    <text evidence="2">The sequence shown here is derived from an EMBL/GenBank/DDBJ whole genome shotgun (WGS) entry which is preliminary data.</text>
</comment>
<reference evidence="2" key="1">
    <citation type="submission" date="2023-03" db="EMBL/GenBank/DDBJ databases">
        <title>Massive genome expansion in bonnet fungi (Mycena s.s.) driven by repeated elements and novel gene families across ecological guilds.</title>
        <authorList>
            <consortium name="Lawrence Berkeley National Laboratory"/>
            <person name="Harder C.B."/>
            <person name="Miyauchi S."/>
            <person name="Viragh M."/>
            <person name="Kuo A."/>
            <person name="Thoen E."/>
            <person name="Andreopoulos B."/>
            <person name="Lu D."/>
            <person name="Skrede I."/>
            <person name="Drula E."/>
            <person name="Henrissat B."/>
            <person name="Morin E."/>
            <person name="Kohler A."/>
            <person name="Barry K."/>
            <person name="LaButti K."/>
            <person name="Morin E."/>
            <person name="Salamov A."/>
            <person name="Lipzen A."/>
            <person name="Mereny Z."/>
            <person name="Hegedus B."/>
            <person name="Baldrian P."/>
            <person name="Stursova M."/>
            <person name="Weitz H."/>
            <person name="Taylor A."/>
            <person name="Grigoriev I.V."/>
            <person name="Nagy L.G."/>
            <person name="Martin F."/>
            <person name="Kauserud H."/>
        </authorList>
    </citation>
    <scope>NUCLEOTIDE SEQUENCE</scope>
    <source>
        <strain evidence="2">CBHHK067</strain>
    </source>
</reference>
<name>A0AAD7G2U7_MYCRO</name>
<keyword evidence="1" id="KW-0812">Transmembrane</keyword>
<accession>A0AAD7G2U7</accession>
<gene>
    <name evidence="2" type="ORF">B0H17DRAFT_1212093</name>
</gene>
<proteinExistence type="predicted"/>
<feature type="transmembrane region" description="Helical" evidence="1">
    <location>
        <begin position="32"/>
        <end position="54"/>
    </location>
</feature>
<evidence type="ECO:0000313" key="2">
    <source>
        <dbReference type="EMBL" id="KAJ7661844.1"/>
    </source>
</evidence>
<evidence type="ECO:0000313" key="3">
    <source>
        <dbReference type="Proteomes" id="UP001221757"/>
    </source>
</evidence>
<dbReference type="AlphaFoldDB" id="A0AAD7G2U7"/>
<protein>
    <submittedName>
        <fullName evidence="2">Uncharacterized protein</fullName>
    </submittedName>
</protein>
<keyword evidence="1" id="KW-0472">Membrane</keyword>
<evidence type="ECO:0000256" key="1">
    <source>
        <dbReference type="SAM" id="Phobius"/>
    </source>
</evidence>
<organism evidence="2 3">
    <name type="scientific">Mycena rosella</name>
    <name type="common">Pink bonnet</name>
    <name type="synonym">Agaricus rosellus</name>
    <dbReference type="NCBI Taxonomy" id="1033263"/>
    <lineage>
        <taxon>Eukaryota</taxon>
        <taxon>Fungi</taxon>
        <taxon>Dikarya</taxon>
        <taxon>Basidiomycota</taxon>
        <taxon>Agaricomycotina</taxon>
        <taxon>Agaricomycetes</taxon>
        <taxon>Agaricomycetidae</taxon>
        <taxon>Agaricales</taxon>
        <taxon>Marasmiineae</taxon>
        <taxon>Mycenaceae</taxon>
        <taxon>Mycena</taxon>
    </lineage>
</organism>